<evidence type="ECO:0000313" key="3">
    <source>
        <dbReference type="Proteomes" id="UP000075809"/>
    </source>
</evidence>
<dbReference type="AlphaFoldDB" id="A0A151X6W3"/>
<evidence type="ECO:0000256" key="1">
    <source>
        <dbReference type="SAM" id="MobiDB-lite"/>
    </source>
</evidence>
<keyword evidence="3" id="KW-1185">Reference proteome</keyword>
<proteinExistence type="predicted"/>
<dbReference type="EMBL" id="KQ982476">
    <property type="protein sequence ID" value="KYQ56074.1"/>
    <property type="molecule type" value="Genomic_DNA"/>
</dbReference>
<organism evidence="2 3">
    <name type="scientific">Mycetomoellerius zeteki</name>
    <dbReference type="NCBI Taxonomy" id="64791"/>
    <lineage>
        <taxon>Eukaryota</taxon>
        <taxon>Metazoa</taxon>
        <taxon>Ecdysozoa</taxon>
        <taxon>Arthropoda</taxon>
        <taxon>Hexapoda</taxon>
        <taxon>Insecta</taxon>
        <taxon>Pterygota</taxon>
        <taxon>Neoptera</taxon>
        <taxon>Endopterygota</taxon>
        <taxon>Hymenoptera</taxon>
        <taxon>Apocrita</taxon>
        <taxon>Aculeata</taxon>
        <taxon>Formicoidea</taxon>
        <taxon>Formicidae</taxon>
        <taxon>Myrmicinae</taxon>
        <taxon>Mycetomoellerius</taxon>
    </lineage>
</organism>
<protein>
    <submittedName>
        <fullName evidence="2">Uncharacterized protein</fullName>
    </submittedName>
</protein>
<gene>
    <name evidence="2" type="ORF">ALC60_05058</name>
</gene>
<evidence type="ECO:0000313" key="2">
    <source>
        <dbReference type="EMBL" id="KYQ56074.1"/>
    </source>
</evidence>
<feature type="region of interest" description="Disordered" evidence="1">
    <location>
        <begin position="1"/>
        <end position="57"/>
    </location>
</feature>
<feature type="compositionally biased region" description="Basic and acidic residues" evidence="1">
    <location>
        <begin position="9"/>
        <end position="35"/>
    </location>
</feature>
<name>A0A151X6W3_9HYME</name>
<accession>A0A151X6W3</accession>
<reference evidence="2 3" key="1">
    <citation type="submission" date="2015-09" db="EMBL/GenBank/DDBJ databases">
        <title>Trachymyrmex zeteki WGS genome.</title>
        <authorList>
            <person name="Nygaard S."/>
            <person name="Hu H."/>
            <person name="Boomsma J."/>
            <person name="Zhang G."/>
        </authorList>
    </citation>
    <scope>NUCLEOTIDE SEQUENCE [LARGE SCALE GENOMIC DNA]</scope>
    <source>
        <strain evidence="2">Tzet28-1</strain>
        <tissue evidence="2">Whole body</tissue>
    </source>
</reference>
<sequence>MYKYSSRFMADRMCEDENVKRKKKNEDRSQNDHGRSSIKVRGTSPEVPRKLVSQIDQ</sequence>
<dbReference type="Proteomes" id="UP000075809">
    <property type="component" value="Unassembled WGS sequence"/>
</dbReference>